<dbReference type="Gene3D" id="1.10.560.10">
    <property type="entry name" value="GroEL-like equatorial domain"/>
    <property type="match status" value="1"/>
</dbReference>
<comment type="caution">
    <text evidence="1">The sequence shown here is derived from an EMBL/GenBank/DDBJ whole genome shotgun (WGS) entry which is preliminary data.</text>
</comment>
<gene>
    <name evidence="1" type="ORF">IFM89_003299</name>
</gene>
<proteinExistence type="predicted"/>
<dbReference type="EMBL" id="JADFTS010000002">
    <property type="protein sequence ID" value="KAF9618992.1"/>
    <property type="molecule type" value="Genomic_DNA"/>
</dbReference>
<evidence type="ECO:0000313" key="2">
    <source>
        <dbReference type="Proteomes" id="UP000631114"/>
    </source>
</evidence>
<evidence type="ECO:0000313" key="1">
    <source>
        <dbReference type="EMBL" id="KAF9618992.1"/>
    </source>
</evidence>
<protein>
    <submittedName>
        <fullName evidence="1">Uncharacterized protein</fullName>
    </submittedName>
</protein>
<dbReference type="Proteomes" id="UP000631114">
    <property type="component" value="Unassembled WGS sequence"/>
</dbReference>
<organism evidence="1 2">
    <name type="scientific">Coptis chinensis</name>
    <dbReference type="NCBI Taxonomy" id="261450"/>
    <lineage>
        <taxon>Eukaryota</taxon>
        <taxon>Viridiplantae</taxon>
        <taxon>Streptophyta</taxon>
        <taxon>Embryophyta</taxon>
        <taxon>Tracheophyta</taxon>
        <taxon>Spermatophyta</taxon>
        <taxon>Magnoliopsida</taxon>
        <taxon>Ranunculales</taxon>
        <taxon>Ranunculaceae</taxon>
        <taxon>Coptidoideae</taxon>
        <taxon>Coptis</taxon>
    </lineage>
</organism>
<accession>A0A835IMJ9</accession>
<dbReference type="OrthoDB" id="1687362at2759"/>
<dbReference type="InterPro" id="IPR027413">
    <property type="entry name" value="GROEL-like_equatorial_sf"/>
</dbReference>
<dbReference type="SUPFAM" id="SSF48592">
    <property type="entry name" value="GroEL equatorial domain-like"/>
    <property type="match status" value="1"/>
</dbReference>
<keyword evidence="2" id="KW-1185">Reference proteome</keyword>
<name>A0A835IMJ9_9MAGN</name>
<sequence>MALAFDEYGRPFIIVRDQEQETRLRGIDAQKSHISASKVVARILRTSLGPKGMDKKRFKRRNVMQLKVSYFTSKTQPQMHNHKTPRKWWKETAIKEQMEISQEDNHETGILYSREDKENLLKLG</sequence>
<reference evidence="1 2" key="1">
    <citation type="submission" date="2020-10" db="EMBL/GenBank/DDBJ databases">
        <title>The Coptis chinensis genome and diversification of protoberbering-type alkaloids.</title>
        <authorList>
            <person name="Wang B."/>
            <person name="Shu S."/>
            <person name="Song C."/>
            <person name="Liu Y."/>
        </authorList>
    </citation>
    <scope>NUCLEOTIDE SEQUENCE [LARGE SCALE GENOMIC DNA]</scope>
    <source>
        <strain evidence="1">HL-2020</strain>
        <tissue evidence="1">Leaf</tissue>
    </source>
</reference>
<dbReference type="AlphaFoldDB" id="A0A835IMJ9"/>